<name>A0A7X0SIL1_9BACL</name>
<evidence type="ECO:0000313" key="6">
    <source>
        <dbReference type="EMBL" id="MBB6730666.1"/>
    </source>
</evidence>
<dbReference type="EMBL" id="JACJVO010000008">
    <property type="protein sequence ID" value="MBB6730666.1"/>
    <property type="molecule type" value="Genomic_DNA"/>
</dbReference>
<sequence>MSNLPYSFQTAARIVAGNGSLDRLADLVQGCGEVKRALVIAQNSAVRLGFAERIEAQLRQAGIASERLTGMMNEPTADHIGELHARIKETPFDVYIAIGGGSVLDAAKILSVLRTNKERVEEMVGTDRVRKPGVPTVLIPTTSGTGSEVTPNAIVTFPEEELKIGAVSRHLLPAVALLDPELTLELPGPVTAATGMDAFTHALESFISNKANPISDMFALEAMRKISGSIETAYREGRSLKAREDMLIGSMYGGMALTGSGTAAVHALAYPLGGKFHIPHGVANSMLLPHVMAFNYDAIEERLAEAATVMGLREGRGASRTAAAEAVIEKIAEWTKTLDIPQQLAAFGVREEHVPELAVAASKVTRLLDNNPKPLDIPQIEALYRKLLA</sequence>
<dbReference type="GO" id="GO:0046872">
    <property type="term" value="F:metal ion binding"/>
    <property type="evidence" value="ECO:0007669"/>
    <property type="project" value="InterPro"/>
</dbReference>
<comment type="caution">
    <text evidence="6">The sequence shown here is derived from an EMBL/GenBank/DDBJ whole genome shotgun (WGS) entry which is preliminary data.</text>
</comment>
<dbReference type="Gene3D" id="1.20.1090.10">
    <property type="entry name" value="Dehydroquinate synthase-like - alpha domain"/>
    <property type="match status" value="1"/>
</dbReference>
<dbReference type="Gene3D" id="3.40.50.1970">
    <property type="match status" value="1"/>
</dbReference>
<evidence type="ECO:0000256" key="3">
    <source>
        <dbReference type="ARBA" id="ARBA00023027"/>
    </source>
</evidence>
<dbReference type="Pfam" id="PF00465">
    <property type="entry name" value="Fe-ADH"/>
    <property type="match status" value="1"/>
</dbReference>
<keyword evidence="2" id="KW-0560">Oxidoreductase</keyword>
<dbReference type="FunFam" id="1.20.1090.10:FF:000001">
    <property type="entry name" value="Aldehyde-alcohol dehydrogenase"/>
    <property type="match status" value="1"/>
</dbReference>
<feature type="domain" description="Fe-containing alcohol dehydrogenase-like C-terminal" evidence="5">
    <location>
        <begin position="191"/>
        <end position="387"/>
    </location>
</feature>
<dbReference type="RefSeq" id="WP_185128330.1">
    <property type="nucleotide sequence ID" value="NZ_JACJVO010000008.1"/>
</dbReference>
<dbReference type="Proteomes" id="UP000564644">
    <property type="component" value="Unassembled WGS sequence"/>
</dbReference>
<dbReference type="SUPFAM" id="SSF56796">
    <property type="entry name" value="Dehydroquinate synthase-like"/>
    <property type="match status" value="1"/>
</dbReference>
<evidence type="ECO:0000313" key="7">
    <source>
        <dbReference type="Proteomes" id="UP000564644"/>
    </source>
</evidence>
<dbReference type="Pfam" id="PF25137">
    <property type="entry name" value="ADH_Fe_C"/>
    <property type="match status" value="1"/>
</dbReference>
<keyword evidence="7" id="KW-1185">Reference proteome</keyword>
<dbReference type="InterPro" id="IPR056798">
    <property type="entry name" value="ADH_Fe_C"/>
</dbReference>
<organism evidence="6 7">
    <name type="scientific">Cohnella zeiphila</name>
    <dbReference type="NCBI Taxonomy" id="2761120"/>
    <lineage>
        <taxon>Bacteria</taxon>
        <taxon>Bacillati</taxon>
        <taxon>Bacillota</taxon>
        <taxon>Bacilli</taxon>
        <taxon>Bacillales</taxon>
        <taxon>Paenibacillaceae</taxon>
        <taxon>Cohnella</taxon>
    </lineage>
</organism>
<dbReference type="AlphaFoldDB" id="A0A7X0SIL1"/>
<reference evidence="6 7" key="1">
    <citation type="submission" date="2020-08" db="EMBL/GenBank/DDBJ databases">
        <title>Cohnella phylogeny.</title>
        <authorList>
            <person name="Dunlap C."/>
        </authorList>
    </citation>
    <scope>NUCLEOTIDE SEQUENCE [LARGE SCALE GENOMIC DNA]</scope>
    <source>
        <strain evidence="6 7">CBP 2801</strain>
    </source>
</reference>
<evidence type="ECO:0000256" key="1">
    <source>
        <dbReference type="ARBA" id="ARBA00007358"/>
    </source>
</evidence>
<dbReference type="InterPro" id="IPR001670">
    <property type="entry name" value="ADH_Fe/GldA"/>
</dbReference>
<comment type="similarity">
    <text evidence="1">Belongs to the iron-containing alcohol dehydrogenase family.</text>
</comment>
<evidence type="ECO:0000256" key="2">
    <source>
        <dbReference type="ARBA" id="ARBA00023002"/>
    </source>
</evidence>
<gene>
    <name evidence="6" type="ORF">H7C18_07090</name>
</gene>
<evidence type="ECO:0000259" key="4">
    <source>
        <dbReference type="Pfam" id="PF00465"/>
    </source>
</evidence>
<keyword evidence="3" id="KW-0520">NAD</keyword>
<dbReference type="CDD" id="cd08551">
    <property type="entry name" value="Fe-ADH"/>
    <property type="match status" value="1"/>
</dbReference>
<accession>A0A7X0SIL1</accession>
<dbReference type="PANTHER" id="PTHR11496:SF102">
    <property type="entry name" value="ALCOHOL DEHYDROGENASE 4"/>
    <property type="match status" value="1"/>
</dbReference>
<dbReference type="InterPro" id="IPR018211">
    <property type="entry name" value="ADH_Fe_CS"/>
</dbReference>
<dbReference type="PROSITE" id="PS00913">
    <property type="entry name" value="ADH_IRON_1"/>
    <property type="match status" value="1"/>
</dbReference>
<protein>
    <submittedName>
        <fullName evidence="6">Iron-containing alcohol dehydrogenase</fullName>
    </submittedName>
</protein>
<dbReference type="GO" id="GO:0004022">
    <property type="term" value="F:alcohol dehydrogenase (NAD+) activity"/>
    <property type="evidence" value="ECO:0007669"/>
    <property type="project" value="TreeGrafter"/>
</dbReference>
<dbReference type="PANTHER" id="PTHR11496">
    <property type="entry name" value="ALCOHOL DEHYDROGENASE"/>
    <property type="match status" value="1"/>
</dbReference>
<feature type="domain" description="Alcohol dehydrogenase iron-type/glycerol dehydrogenase GldA" evidence="4">
    <location>
        <begin position="12"/>
        <end position="180"/>
    </location>
</feature>
<dbReference type="InterPro" id="IPR039697">
    <property type="entry name" value="Alcohol_dehydrogenase_Fe"/>
</dbReference>
<dbReference type="FunFam" id="3.40.50.1970:FF:000003">
    <property type="entry name" value="Alcohol dehydrogenase, iron-containing"/>
    <property type="match status" value="1"/>
</dbReference>
<evidence type="ECO:0000259" key="5">
    <source>
        <dbReference type="Pfam" id="PF25137"/>
    </source>
</evidence>
<proteinExistence type="inferred from homology"/>